<dbReference type="PANTHER" id="PTHR18964:SF149">
    <property type="entry name" value="BIFUNCTIONAL UDP-N-ACETYLGLUCOSAMINE 2-EPIMERASE_N-ACETYLMANNOSAMINE KINASE"/>
    <property type="match status" value="1"/>
</dbReference>
<evidence type="ECO:0000313" key="5">
    <source>
        <dbReference type="Proteomes" id="UP000515981"/>
    </source>
</evidence>
<accession>A0A7G9FVT3</accession>
<gene>
    <name evidence="4" type="ORF">H9Q77_00265</name>
</gene>
<dbReference type="GO" id="GO:0042732">
    <property type="term" value="P:D-xylose metabolic process"/>
    <property type="evidence" value="ECO:0007669"/>
    <property type="project" value="UniProtKB-KW"/>
</dbReference>
<keyword evidence="5" id="KW-1185">Reference proteome</keyword>
<evidence type="ECO:0000256" key="3">
    <source>
        <dbReference type="ARBA" id="ARBA00022629"/>
    </source>
</evidence>
<dbReference type="Proteomes" id="UP000515981">
    <property type="component" value="Chromosome"/>
</dbReference>
<dbReference type="InterPro" id="IPR036390">
    <property type="entry name" value="WH_DNA-bd_sf"/>
</dbReference>
<dbReference type="Pfam" id="PF00480">
    <property type="entry name" value="ROK"/>
    <property type="match status" value="1"/>
</dbReference>
<dbReference type="InterPro" id="IPR000600">
    <property type="entry name" value="ROK"/>
</dbReference>
<proteinExistence type="inferred from homology"/>
<keyword evidence="3" id="KW-0119">Carbohydrate metabolism</keyword>
<dbReference type="AlphaFoldDB" id="A0A7G9FVT3"/>
<dbReference type="PANTHER" id="PTHR18964">
    <property type="entry name" value="ROK (REPRESSOR, ORF, KINASE) FAMILY"/>
    <property type="match status" value="1"/>
</dbReference>
<dbReference type="RefSeq" id="WP_118545969.1">
    <property type="nucleotide sequence ID" value="NZ_CP060633.1"/>
</dbReference>
<name>A0A7G9FVT3_9FIRM</name>
<comment type="similarity">
    <text evidence="2">Belongs to the ROK (NagC/XylR) family.</text>
</comment>
<dbReference type="EMBL" id="CP060633">
    <property type="protein sequence ID" value="QNM02665.1"/>
    <property type="molecule type" value="Genomic_DNA"/>
</dbReference>
<dbReference type="KEGG" id="ssun:H9Q77_00265"/>
<keyword evidence="3" id="KW-0859">Xylose metabolism</keyword>
<evidence type="ECO:0000313" key="4">
    <source>
        <dbReference type="EMBL" id="QNM02665.1"/>
    </source>
</evidence>
<dbReference type="SUPFAM" id="SSF53067">
    <property type="entry name" value="Actin-like ATPase domain"/>
    <property type="match status" value="1"/>
</dbReference>
<dbReference type="Gene3D" id="1.10.10.10">
    <property type="entry name" value="Winged helix-like DNA-binding domain superfamily/Winged helix DNA-binding domain"/>
    <property type="match status" value="1"/>
</dbReference>
<dbReference type="Pfam" id="PF13412">
    <property type="entry name" value="HTH_24"/>
    <property type="match status" value="1"/>
</dbReference>
<sequence length="362" mass="40113">MEKRNSTRGRIINYMLNHPVTSKAELAKELNISMPTVLTNVNELIAQNLLTELGEYESTGGRKAKSIGINKSYRRAMGVVISANHLEMVLINLGSEIEKSERVRLKFSTDFSYCMEVKKEITKFLRDTCGEEELLGIGIAIPGIIDQENRIVMKSHALQIENYSLRFLEQALEVPVYFENDANAAMLAENPQKYQDAIYLSLNHTLGGAFCINGQLFRGRNQKSGEFGHMILVPGGRKCYCGKVGCADAYCAESVLTDDGGIPLETFIEQVKSGDAAAGAKWETYLDHLAILISNLRMAYDMDIILGGDVGGVLADYMIPLGEKVMAYNGFDHDISYLRNCSYEKEASAVGAARHFFASLCR</sequence>
<evidence type="ECO:0000256" key="1">
    <source>
        <dbReference type="ARBA" id="ARBA00002486"/>
    </source>
</evidence>
<dbReference type="InterPro" id="IPR043129">
    <property type="entry name" value="ATPase_NBD"/>
</dbReference>
<protein>
    <submittedName>
        <fullName evidence="4">ROK family transcriptional regulator</fullName>
    </submittedName>
</protein>
<evidence type="ECO:0000256" key="2">
    <source>
        <dbReference type="ARBA" id="ARBA00006479"/>
    </source>
</evidence>
<comment type="function">
    <text evidence="1">Transcriptional repressor of xylose-utilizing enzymes.</text>
</comment>
<dbReference type="InterPro" id="IPR036388">
    <property type="entry name" value="WH-like_DNA-bd_sf"/>
</dbReference>
<organism evidence="4 5">
    <name type="scientific">Simiaoa sunii</name>
    <dbReference type="NCBI Taxonomy" id="2763672"/>
    <lineage>
        <taxon>Bacteria</taxon>
        <taxon>Bacillati</taxon>
        <taxon>Bacillota</taxon>
        <taxon>Clostridia</taxon>
        <taxon>Lachnospirales</taxon>
        <taxon>Lachnospiraceae</taxon>
        <taxon>Simiaoa</taxon>
    </lineage>
</organism>
<dbReference type="SUPFAM" id="SSF46785">
    <property type="entry name" value="Winged helix' DNA-binding domain"/>
    <property type="match status" value="1"/>
</dbReference>
<dbReference type="Gene3D" id="3.30.420.40">
    <property type="match status" value="2"/>
</dbReference>
<reference evidence="4 5" key="1">
    <citation type="submission" date="2020-08" db="EMBL/GenBank/DDBJ databases">
        <authorList>
            <person name="Liu C."/>
            <person name="Sun Q."/>
        </authorList>
    </citation>
    <scope>NUCLEOTIDE SEQUENCE [LARGE SCALE GENOMIC DNA]</scope>
    <source>
        <strain evidence="4 5">NSJ-8</strain>
    </source>
</reference>